<protein>
    <submittedName>
        <fullName evidence="2">Uncharacterized protein</fullName>
    </submittedName>
</protein>
<evidence type="ECO:0000256" key="1">
    <source>
        <dbReference type="SAM" id="MobiDB-lite"/>
    </source>
</evidence>
<feature type="compositionally biased region" description="Polar residues" evidence="1">
    <location>
        <begin position="30"/>
        <end position="49"/>
    </location>
</feature>
<accession>A0ABU6V5C4</accession>
<feature type="region of interest" description="Disordered" evidence="1">
    <location>
        <begin position="1"/>
        <end position="87"/>
    </location>
</feature>
<comment type="caution">
    <text evidence="2">The sequence shown here is derived from an EMBL/GenBank/DDBJ whole genome shotgun (WGS) entry which is preliminary data.</text>
</comment>
<dbReference type="EMBL" id="JASCZI010151051">
    <property type="protein sequence ID" value="MED6167950.1"/>
    <property type="molecule type" value="Genomic_DNA"/>
</dbReference>
<evidence type="ECO:0000313" key="2">
    <source>
        <dbReference type="EMBL" id="MED6167950.1"/>
    </source>
</evidence>
<reference evidence="2 3" key="1">
    <citation type="journal article" date="2023" name="Plants (Basel)">
        <title>Bridging the Gap: Combining Genomics and Transcriptomics Approaches to Understand Stylosanthes scabra, an Orphan Legume from the Brazilian Caatinga.</title>
        <authorList>
            <person name="Ferreira-Neto J.R.C."/>
            <person name="da Silva M.D."/>
            <person name="Binneck E."/>
            <person name="de Melo N.F."/>
            <person name="da Silva R.H."/>
            <person name="de Melo A.L.T.M."/>
            <person name="Pandolfi V."/>
            <person name="Bustamante F.O."/>
            <person name="Brasileiro-Vidal A.C."/>
            <person name="Benko-Iseppon A.M."/>
        </authorList>
    </citation>
    <scope>NUCLEOTIDE SEQUENCE [LARGE SCALE GENOMIC DNA]</scope>
    <source>
        <tissue evidence="2">Leaves</tissue>
    </source>
</reference>
<proteinExistence type="predicted"/>
<keyword evidence="3" id="KW-1185">Reference proteome</keyword>
<evidence type="ECO:0000313" key="3">
    <source>
        <dbReference type="Proteomes" id="UP001341840"/>
    </source>
</evidence>
<sequence length="127" mass="13685">KKRRGDSSTQNAPTDVLVSQISPQPEPEGDSQQPPSHAVNQDQVTNDEPISTDFEGPPKRFRAKQPVRRRTSKKLPTASTAAPLIPTAAMEAPKSHVVGPSMETLAAAGPAAQRIWQFMPTPGLIKK</sequence>
<gene>
    <name evidence="2" type="ORF">PIB30_007622</name>
</gene>
<feature type="compositionally biased region" description="Polar residues" evidence="1">
    <location>
        <begin position="7"/>
        <end position="23"/>
    </location>
</feature>
<feature type="non-terminal residue" evidence="2">
    <location>
        <position position="1"/>
    </location>
</feature>
<dbReference type="Proteomes" id="UP001341840">
    <property type="component" value="Unassembled WGS sequence"/>
</dbReference>
<name>A0ABU6V5C4_9FABA</name>
<organism evidence="2 3">
    <name type="scientific">Stylosanthes scabra</name>
    <dbReference type="NCBI Taxonomy" id="79078"/>
    <lineage>
        <taxon>Eukaryota</taxon>
        <taxon>Viridiplantae</taxon>
        <taxon>Streptophyta</taxon>
        <taxon>Embryophyta</taxon>
        <taxon>Tracheophyta</taxon>
        <taxon>Spermatophyta</taxon>
        <taxon>Magnoliopsida</taxon>
        <taxon>eudicotyledons</taxon>
        <taxon>Gunneridae</taxon>
        <taxon>Pentapetalae</taxon>
        <taxon>rosids</taxon>
        <taxon>fabids</taxon>
        <taxon>Fabales</taxon>
        <taxon>Fabaceae</taxon>
        <taxon>Papilionoideae</taxon>
        <taxon>50 kb inversion clade</taxon>
        <taxon>dalbergioids sensu lato</taxon>
        <taxon>Dalbergieae</taxon>
        <taxon>Pterocarpus clade</taxon>
        <taxon>Stylosanthes</taxon>
    </lineage>
</organism>
<feature type="compositionally biased region" description="Basic residues" evidence="1">
    <location>
        <begin position="59"/>
        <end position="73"/>
    </location>
</feature>